<organism evidence="2 3">
    <name type="scientific">Amorphus orientalis</name>
    <dbReference type="NCBI Taxonomy" id="649198"/>
    <lineage>
        <taxon>Bacteria</taxon>
        <taxon>Pseudomonadati</taxon>
        <taxon>Pseudomonadota</taxon>
        <taxon>Alphaproteobacteria</taxon>
        <taxon>Hyphomicrobiales</taxon>
        <taxon>Amorphaceae</taxon>
        <taxon>Amorphus</taxon>
    </lineage>
</organism>
<dbReference type="Proteomes" id="UP001229244">
    <property type="component" value="Unassembled WGS sequence"/>
</dbReference>
<dbReference type="EMBL" id="JAUSUL010000002">
    <property type="protein sequence ID" value="MDQ0315954.1"/>
    <property type="molecule type" value="Genomic_DNA"/>
</dbReference>
<comment type="caution">
    <text evidence="2">The sequence shown here is derived from an EMBL/GenBank/DDBJ whole genome shotgun (WGS) entry which is preliminary data.</text>
</comment>
<sequence>MARLAALAASLVLGVAAPALATDTVAPVREVMQVTESNWSEVASAPEELFTADRLERLFSRSFRDLYARAMQDEFAREAGTPFDYDPIVDAQDGCPLENLTITPKPAEDGKAVVVARFQFQSCSGEGPESQAYSETWFEMVDEDGRAVIDDIVVPYEAGGANSTKAVLADIAASQPN</sequence>
<protein>
    <recommendedName>
        <fullName evidence="4">DUF3828 domain-containing protein</fullName>
    </recommendedName>
</protein>
<reference evidence="2" key="1">
    <citation type="submission" date="2023-07" db="EMBL/GenBank/DDBJ databases">
        <title>Genomic Encyclopedia of Type Strains, Phase IV (KMG-IV): sequencing the most valuable type-strain genomes for metagenomic binning, comparative biology and taxonomic classification.</title>
        <authorList>
            <person name="Goeker M."/>
        </authorList>
    </citation>
    <scope>NUCLEOTIDE SEQUENCE</scope>
    <source>
        <strain evidence="2">DSM 21202</strain>
    </source>
</reference>
<feature type="signal peptide" evidence="1">
    <location>
        <begin position="1"/>
        <end position="21"/>
    </location>
</feature>
<feature type="chain" id="PRO_5042259603" description="DUF3828 domain-containing protein" evidence="1">
    <location>
        <begin position="22"/>
        <end position="177"/>
    </location>
</feature>
<evidence type="ECO:0008006" key="4">
    <source>
        <dbReference type="Google" id="ProtNLM"/>
    </source>
</evidence>
<evidence type="ECO:0000313" key="2">
    <source>
        <dbReference type="EMBL" id="MDQ0315954.1"/>
    </source>
</evidence>
<keyword evidence="1" id="KW-0732">Signal</keyword>
<gene>
    <name evidence="2" type="ORF">J2S73_002411</name>
</gene>
<accession>A0AAE3VNM9</accession>
<dbReference type="AlphaFoldDB" id="A0AAE3VNM9"/>
<proteinExistence type="predicted"/>
<keyword evidence="3" id="KW-1185">Reference proteome</keyword>
<evidence type="ECO:0000256" key="1">
    <source>
        <dbReference type="SAM" id="SignalP"/>
    </source>
</evidence>
<name>A0AAE3VNM9_9HYPH</name>
<evidence type="ECO:0000313" key="3">
    <source>
        <dbReference type="Proteomes" id="UP001229244"/>
    </source>
</evidence>
<dbReference type="RefSeq" id="WP_306885782.1">
    <property type="nucleotide sequence ID" value="NZ_JAUSUL010000002.1"/>
</dbReference>